<keyword evidence="3" id="KW-1185">Reference proteome</keyword>
<feature type="compositionally biased region" description="Basic residues" evidence="1">
    <location>
        <begin position="38"/>
        <end position="48"/>
    </location>
</feature>
<feature type="compositionally biased region" description="Basic and acidic residues" evidence="1">
    <location>
        <begin position="49"/>
        <end position="62"/>
    </location>
</feature>
<dbReference type="HOGENOM" id="CLU_2908150_0_0_1"/>
<reference evidence="2" key="2">
    <citation type="submission" date="2018-04" db="EMBL/GenBank/DDBJ databases">
        <title>OnivRS2 (Oryza nivara Reference Sequence Version 2).</title>
        <authorList>
            <person name="Zhang J."/>
            <person name="Kudrna D."/>
            <person name="Lee S."/>
            <person name="Talag J."/>
            <person name="Rajasekar S."/>
            <person name="Welchert J."/>
            <person name="Hsing Y.-I."/>
            <person name="Wing R.A."/>
        </authorList>
    </citation>
    <scope>NUCLEOTIDE SEQUENCE [LARGE SCALE GENOMIC DNA]</scope>
    <source>
        <strain evidence="2">SL10</strain>
    </source>
</reference>
<accession>A0A0E0IFU6</accession>
<sequence>MGRCRSQAPVGGVAAADLATLSAGGKGARRRGEGATPPRRRPYGLRRWCRGEQHVPAKQEKA</sequence>
<evidence type="ECO:0000313" key="2">
    <source>
        <dbReference type="EnsemblPlants" id="ONIVA08G26740.1"/>
    </source>
</evidence>
<name>A0A0E0IFU6_ORYNI</name>
<feature type="region of interest" description="Disordered" evidence="1">
    <location>
        <begin position="22"/>
        <end position="62"/>
    </location>
</feature>
<dbReference type="AlphaFoldDB" id="A0A0E0IFU6"/>
<organism evidence="2">
    <name type="scientific">Oryza nivara</name>
    <name type="common">Indian wild rice</name>
    <name type="synonym">Oryza sativa f. spontanea</name>
    <dbReference type="NCBI Taxonomy" id="4536"/>
    <lineage>
        <taxon>Eukaryota</taxon>
        <taxon>Viridiplantae</taxon>
        <taxon>Streptophyta</taxon>
        <taxon>Embryophyta</taxon>
        <taxon>Tracheophyta</taxon>
        <taxon>Spermatophyta</taxon>
        <taxon>Magnoliopsida</taxon>
        <taxon>Liliopsida</taxon>
        <taxon>Poales</taxon>
        <taxon>Poaceae</taxon>
        <taxon>BOP clade</taxon>
        <taxon>Oryzoideae</taxon>
        <taxon>Oryzeae</taxon>
        <taxon>Oryzinae</taxon>
        <taxon>Oryza</taxon>
    </lineage>
</organism>
<dbReference type="Proteomes" id="UP000006591">
    <property type="component" value="Chromosome 8"/>
</dbReference>
<evidence type="ECO:0000256" key="1">
    <source>
        <dbReference type="SAM" id="MobiDB-lite"/>
    </source>
</evidence>
<protein>
    <submittedName>
        <fullName evidence="2">Uncharacterized protein</fullName>
    </submittedName>
</protein>
<proteinExistence type="predicted"/>
<dbReference type="EnsemblPlants" id="ONIVA08G26740.1">
    <property type="protein sequence ID" value="ONIVA08G26740.1"/>
    <property type="gene ID" value="ONIVA08G26740"/>
</dbReference>
<dbReference type="OMA" id="HVPAKQE"/>
<reference evidence="2" key="1">
    <citation type="submission" date="2015-04" db="UniProtKB">
        <authorList>
            <consortium name="EnsemblPlants"/>
        </authorList>
    </citation>
    <scope>IDENTIFICATION</scope>
    <source>
        <strain evidence="2">SL10</strain>
    </source>
</reference>
<evidence type="ECO:0000313" key="3">
    <source>
        <dbReference type="Proteomes" id="UP000006591"/>
    </source>
</evidence>
<dbReference type="Gramene" id="ONIVA08G26740.1">
    <property type="protein sequence ID" value="ONIVA08G26740.1"/>
    <property type="gene ID" value="ONIVA08G26740"/>
</dbReference>